<accession>A0A0L0FBJ5</accession>
<name>A0A0L0FBJ5_9EUKA</name>
<evidence type="ECO:0000313" key="2">
    <source>
        <dbReference type="EMBL" id="KNC74127.1"/>
    </source>
</evidence>
<feature type="compositionally biased region" description="Basic and acidic residues" evidence="1">
    <location>
        <begin position="53"/>
        <end position="66"/>
    </location>
</feature>
<dbReference type="Proteomes" id="UP000054560">
    <property type="component" value="Unassembled WGS sequence"/>
</dbReference>
<feature type="region of interest" description="Disordered" evidence="1">
    <location>
        <begin position="277"/>
        <end position="302"/>
    </location>
</feature>
<feature type="compositionally biased region" description="Basic and acidic residues" evidence="1">
    <location>
        <begin position="292"/>
        <end position="302"/>
    </location>
</feature>
<keyword evidence="3" id="KW-1185">Reference proteome</keyword>
<sequence>MEFKRKNRKLLNACSENLDVLGDDCSPAEESLSDYDGEGDDTVQDVEPVQALSEREPNSDNKHTSDDEAVDVPAVNNVGDKRSRIIEPSIPEVRVSTAEESHGTVNVPQGLIAESDAESSNYSTPVLERKDTERTQQDETQHSSDIIPKETEQGKDNHNNHSESDDKKHDNDGHRNKADGLPKQSTGLTEQEKRVVKEMVEEANAETMDASKYVPEVVQIQSPAHVASDAPIVPVHVERSPIGTKIYVVRQEDGEESRFDMRADRLIVKDVTPLAHESTDALPTPSNWGSLDKAKDKVNELI</sequence>
<reference evidence="2 3" key="1">
    <citation type="submission" date="2011-02" db="EMBL/GenBank/DDBJ databases">
        <title>The Genome Sequence of Sphaeroforma arctica JP610.</title>
        <authorList>
            <consortium name="The Broad Institute Genome Sequencing Platform"/>
            <person name="Russ C."/>
            <person name="Cuomo C."/>
            <person name="Young S.K."/>
            <person name="Zeng Q."/>
            <person name="Gargeya S."/>
            <person name="Alvarado L."/>
            <person name="Berlin A."/>
            <person name="Chapman S.B."/>
            <person name="Chen Z."/>
            <person name="Freedman E."/>
            <person name="Gellesch M."/>
            <person name="Goldberg J."/>
            <person name="Griggs A."/>
            <person name="Gujja S."/>
            <person name="Heilman E."/>
            <person name="Heiman D."/>
            <person name="Howarth C."/>
            <person name="Mehta T."/>
            <person name="Neiman D."/>
            <person name="Pearson M."/>
            <person name="Roberts A."/>
            <person name="Saif S."/>
            <person name="Shea T."/>
            <person name="Shenoy N."/>
            <person name="Sisk P."/>
            <person name="Stolte C."/>
            <person name="Sykes S."/>
            <person name="White J."/>
            <person name="Yandava C."/>
            <person name="Burger G."/>
            <person name="Gray M.W."/>
            <person name="Holland P.W.H."/>
            <person name="King N."/>
            <person name="Lang F.B.F."/>
            <person name="Roger A.J."/>
            <person name="Ruiz-Trillo I."/>
            <person name="Haas B."/>
            <person name="Nusbaum C."/>
            <person name="Birren B."/>
        </authorList>
    </citation>
    <scope>NUCLEOTIDE SEQUENCE [LARGE SCALE GENOMIC DNA]</scope>
    <source>
        <strain evidence="2 3">JP610</strain>
    </source>
</reference>
<proteinExistence type="predicted"/>
<feature type="compositionally biased region" description="Basic and acidic residues" evidence="1">
    <location>
        <begin position="127"/>
        <end position="180"/>
    </location>
</feature>
<dbReference type="GeneID" id="25913820"/>
<evidence type="ECO:0000256" key="1">
    <source>
        <dbReference type="SAM" id="MobiDB-lite"/>
    </source>
</evidence>
<protein>
    <submittedName>
        <fullName evidence="2">Uncharacterized protein</fullName>
    </submittedName>
</protein>
<dbReference type="AlphaFoldDB" id="A0A0L0FBJ5"/>
<organism evidence="2 3">
    <name type="scientific">Sphaeroforma arctica JP610</name>
    <dbReference type="NCBI Taxonomy" id="667725"/>
    <lineage>
        <taxon>Eukaryota</taxon>
        <taxon>Ichthyosporea</taxon>
        <taxon>Ichthyophonida</taxon>
        <taxon>Sphaeroforma</taxon>
    </lineage>
</organism>
<gene>
    <name evidence="2" type="ORF">SARC_13316</name>
</gene>
<feature type="compositionally biased region" description="Acidic residues" evidence="1">
    <location>
        <begin position="31"/>
        <end position="44"/>
    </location>
</feature>
<dbReference type="EMBL" id="KQ244728">
    <property type="protein sequence ID" value="KNC74127.1"/>
    <property type="molecule type" value="Genomic_DNA"/>
</dbReference>
<dbReference type="RefSeq" id="XP_014148029.1">
    <property type="nucleotide sequence ID" value="XM_014292554.1"/>
</dbReference>
<feature type="region of interest" description="Disordered" evidence="1">
    <location>
        <begin position="19"/>
        <end position="194"/>
    </location>
</feature>
<evidence type="ECO:0000313" key="3">
    <source>
        <dbReference type="Proteomes" id="UP000054560"/>
    </source>
</evidence>